<organism evidence="6">
    <name type="scientific">Oppiella nova</name>
    <dbReference type="NCBI Taxonomy" id="334625"/>
    <lineage>
        <taxon>Eukaryota</taxon>
        <taxon>Metazoa</taxon>
        <taxon>Ecdysozoa</taxon>
        <taxon>Arthropoda</taxon>
        <taxon>Chelicerata</taxon>
        <taxon>Arachnida</taxon>
        <taxon>Acari</taxon>
        <taxon>Acariformes</taxon>
        <taxon>Sarcoptiformes</taxon>
        <taxon>Oribatida</taxon>
        <taxon>Brachypylina</taxon>
        <taxon>Oppioidea</taxon>
        <taxon>Oppiidae</taxon>
        <taxon>Oppiella</taxon>
    </lineage>
</organism>
<dbReference type="Gene3D" id="3.30.230.10">
    <property type="match status" value="1"/>
</dbReference>
<dbReference type="SUPFAM" id="SSF54211">
    <property type="entry name" value="Ribosomal protein S5 domain 2-like"/>
    <property type="match status" value="1"/>
</dbReference>
<dbReference type="GO" id="GO:0005524">
    <property type="term" value="F:ATP binding"/>
    <property type="evidence" value="ECO:0007669"/>
    <property type="project" value="InterPro"/>
</dbReference>
<dbReference type="EMBL" id="OC920994">
    <property type="protein sequence ID" value="CAD7653020.1"/>
    <property type="molecule type" value="Genomic_DNA"/>
</dbReference>
<dbReference type="Gene3D" id="3.30.70.890">
    <property type="entry name" value="GHMP kinase, C-terminal domain"/>
    <property type="match status" value="1"/>
</dbReference>
<dbReference type="InterPro" id="IPR036554">
    <property type="entry name" value="GHMP_kinase_C_sf"/>
</dbReference>
<dbReference type="PRINTS" id="PR00959">
    <property type="entry name" value="MEVGALKINASE"/>
</dbReference>
<sequence length="180" mass="19946">MKELPLVSQWAFQIDKLFHGRPSGIDNSICTHGGALLFRSGQIVEQLPKVDSFPVILVNTRVARNTKAMVEIARQKYNKFQAIVDSIWSAIDAISMRAWQLIQQNKDLDDFATLFDMNQHLLNSLGVGHSAIDKIVDCAKRYGLSAKLTGAGGGGTVIIYNTLKGTLNGHLKPLYIYLMD</sequence>
<keyword evidence="3" id="KW-0418">Kinase</keyword>
<evidence type="ECO:0000256" key="3">
    <source>
        <dbReference type="ARBA" id="ARBA00022777"/>
    </source>
</evidence>
<gene>
    <name evidence="6" type="ORF">ONB1V03_LOCUS9678</name>
</gene>
<evidence type="ECO:0000256" key="1">
    <source>
        <dbReference type="ARBA" id="ARBA00022490"/>
    </source>
</evidence>
<proteinExistence type="predicted"/>
<feature type="domain" description="GHMP kinase C-terminal" evidence="5">
    <location>
        <begin position="105"/>
        <end position="158"/>
    </location>
</feature>
<protein>
    <recommendedName>
        <fullName evidence="5">GHMP kinase C-terminal domain-containing protein</fullName>
    </recommendedName>
</protein>
<dbReference type="PANTHER" id="PTHR43290:SF2">
    <property type="entry name" value="MEVALONATE KINASE"/>
    <property type="match status" value="1"/>
</dbReference>
<dbReference type="EMBL" id="CAJPVJ010006169">
    <property type="protein sequence ID" value="CAG2170207.1"/>
    <property type="molecule type" value="Genomic_DNA"/>
</dbReference>
<dbReference type="OrthoDB" id="1652964at2759"/>
<keyword evidence="1" id="KW-0963">Cytoplasm</keyword>
<reference evidence="6" key="1">
    <citation type="submission" date="2020-11" db="EMBL/GenBank/DDBJ databases">
        <authorList>
            <person name="Tran Van P."/>
        </authorList>
    </citation>
    <scope>NUCLEOTIDE SEQUENCE</scope>
</reference>
<evidence type="ECO:0000256" key="2">
    <source>
        <dbReference type="ARBA" id="ARBA00022679"/>
    </source>
</evidence>
<dbReference type="InterPro" id="IPR013750">
    <property type="entry name" value="GHMP_kinase_C_dom"/>
</dbReference>
<keyword evidence="7" id="KW-1185">Reference proteome</keyword>
<dbReference type="InterPro" id="IPR006205">
    <property type="entry name" value="Mev_gal_kin"/>
</dbReference>
<dbReference type="Proteomes" id="UP000728032">
    <property type="component" value="Unassembled WGS sequence"/>
</dbReference>
<keyword evidence="4" id="KW-0460">Magnesium</keyword>
<dbReference type="GO" id="GO:0019287">
    <property type="term" value="P:isopentenyl diphosphate biosynthetic process, mevalonate pathway"/>
    <property type="evidence" value="ECO:0007669"/>
    <property type="project" value="TreeGrafter"/>
</dbReference>
<evidence type="ECO:0000256" key="4">
    <source>
        <dbReference type="ARBA" id="ARBA00022842"/>
    </source>
</evidence>
<dbReference type="GO" id="GO:0005829">
    <property type="term" value="C:cytosol"/>
    <property type="evidence" value="ECO:0007669"/>
    <property type="project" value="TreeGrafter"/>
</dbReference>
<dbReference type="InterPro" id="IPR014721">
    <property type="entry name" value="Ribsml_uS5_D2-typ_fold_subgr"/>
</dbReference>
<accession>A0A7R9QP24</accession>
<dbReference type="Pfam" id="PF08544">
    <property type="entry name" value="GHMP_kinases_C"/>
    <property type="match status" value="1"/>
</dbReference>
<dbReference type="GO" id="GO:0004496">
    <property type="term" value="F:mevalonate kinase activity"/>
    <property type="evidence" value="ECO:0007669"/>
    <property type="project" value="InterPro"/>
</dbReference>
<dbReference type="SUPFAM" id="SSF55060">
    <property type="entry name" value="GHMP Kinase, C-terminal domain"/>
    <property type="match status" value="1"/>
</dbReference>
<evidence type="ECO:0000313" key="6">
    <source>
        <dbReference type="EMBL" id="CAD7653020.1"/>
    </source>
</evidence>
<evidence type="ECO:0000313" key="7">
    <source>
        <dbReference type="Proteomes" id="UP000728032"/>
    </source>
</evidence>
<dbReference type="AlphaFoldDB" id="A0A7R9QP24"/>
<dbReference type="InterPro" id="IPR020568">
    <property type="entry name" value="Ribosomal_Su5_D2-typ_SF"/>
</dbReference>
<name>A0A7R9QP24_9ACAR</name>
<evidence type="ECO:0000259" key="5">
    <source>
        <dbReference type="Pfam" id="PF08544"/>
    </source>
</evidence>
<keyword evidence="2" id="KW-0808">Transferase</keyword>
<dbReference type="PANTHER" id="PTHR43290">
    <property type="entry name" value="MEVALONATE KINASE"/>
    <property type="match status" value="1"/>
</dbReference>